<comment type="caution">
    <text evidence="1">The sequence shown here is derived from an EMBL/GenBank/DDBJ whole genome shotgun (WGS) entry which is preliminary data.</text>
</comment>
<evidence type="ECO:0000313" key="2">
    <source>
        <dbReference type="Proteomes" id="UP000317410"/>
    </source>
</evidence>
<dbReference type="Proteomes" id="UP000317410">
    <property type="component" value="Unassembled WGS sequence"/>
</dbReference>
<reference evidence="1 2" key="1">
    <citation type="submission" date="2019-06" db="EMBL/GenBank/DDBJ databases">
        <title>Whole genome shotgun sequence of Microbacterium liquefaciens NBRC 15037.</title>
        <authorList>
            <person name="Hosoyama A."/>
            <person name="Uohara A."/>
            <person name="Ohji S."/>
            <person name="Ichikawa N."/>
        </authorList>
    </citation>
    <scope>NUCLEOTIDE SEQUENCE [LARGE SCALE GENOMIC DNA]</scope>
    <source>
        <strain evidence="1 2">NBRC 15037</strain>
    </source>
</reference>
<accession>A0A4Y4B6R3</accession>
<sequence>MHLAVRTALDRRDRPAPRGLTQDQLNALIADIASDINGFIGASVVDVESGLPLASHSVRPDFDLDVASAYNSEMVKNKRKTIDALRLEATLEDMLLTLDTQLHLIKMIEGDTFIYLAADRQATNLALLRSAVNRHVAALNA</sequence>
<organism evidence="1 2">
    <name type="scientific">Microbacterium maritypicum</name>
    <name type="common">Microbacterium liquefaciens</name>
    <dbReference type="NCBI Taxonomy" id="33918"/>
    <lineage>
        <taxon>Bacteria</taxon>
        <taxon>Bacillati</taxon>
        <taxon>Actinomycetota</taxon>
        <taxon>Actinomycetes</taxon>
        <taxon>Micrococcales</taxon>
        <taxon>Microbacteriaceae</taxon>
        <taxon>Microbacterium</taxon>
    </lineage>
</organism>
<evidence type="ECO:0000313" key="1">
    <source>
        <dbReference type="EMBL" id="GEC76305.1"/>
    </source>
</evidence>
<dbReference type="EMBL" id="BJNQ01000018">
    <property type="protein sequence ID" value="GEC76305.1"/>
    <property type="molecule type" value="Genomic_DNA"/>
</dbReference>
<protein>
    <recommendedName>
        <fullName evidence="3">Roadblock/LAMTOR2 domain-containing protein</fullName>
    </recommendedName>
</protein>
<dbReference type="AlphaFoldDB" id="A0A4Y4B6R3"/>
<proteinExistence type="predicted"/>
<dbReference type="RefSeq" id="WP_229778980.1">
    <property type="nucleotide sequence ID" value="NZ_BJNQ01000018.1"/>
</dbReference>
<dbReference type="SUPFAM" id="SSF103196">
    <property type="entry name" value="Roadblock/LC7 domain"/>
    <property type="match status" value="1"/>
</dbReference>
<name>A0A4Y4B6R3_MICMQ</name>
<evidence type="ECO:0008006" key="3">
    <source>
        <dbReference type="Google" id="ProtNLM"/>
    </source>
</evidence>
<gene>
    <name evidence="1" type="ORF">MLI01_24500</name>
</gene>